<organism evidence="1 2">
    <name type="scientific">Serratia odorifera DSM 4582</name>
    <dbReference type="NCBI Taxonomy" id="667129"/>
    <lineage>
        <taxon>Bacteria</taxon>
        <taxon>Pseudomonadati</taxon>
        <taxon>Pseudomonadota</taxon>
        <taxon>Gammaproteobacteria</taxon>
        <taxon>Enterobacterales</taxon>
        <taxon>Yersiniaceae</taxon>
        <taxon>Serratia</taxon>
    </lineage>
</organism>
<dbReference type="STRING" id="667129.HMPREF0758_5040"/>
<keyword evidence="2" id="KW-1185">Reference proteome</keyword>
<dbReference type="HOGENOM" id="CLU_1991154_0_0_6"/>
<reference evidence="1 2" key="1">
    <citation type="submission" date="2010-01" db="EMBL/GenBank/DDBJ databases">
        <authorList>
            <person name="Muzny D."/>
            <person name="Qin X."/>
            <person name="Deng J."/>
            <person name="Jiang H."/>
            <person name="Liu Y."/>
            <person name="Qu J."/>
            <person name="Song X.-Z."/>
            <person name="Zhang L."/>
            <person name="Thornton R."/>
            <person name="Coyle M."/>
            <person name="Francisco L."/>
            <person name="Jackson L."/>
            <person name="Javaid M."/>
            <person name="Korchina V."/>
            <person name="Kovar C."/>
            <person name="Mata R."/>
            <person name="Mathew T."/>
            <person name="Ngo R."/>
            <person name="Nguyen L."/>
            <person name="Nguyen N."/>
            <person name="Okwuonu G."/>
            <person name="Ongeri F."/>
            <person name="Pham C."/>
            <person name="Simmons D."/>
            <person name="Wilczek-Boney K."/>
            <person name="Hale W."/>
            <person name="Jakkamsetti A."/>
            <person name="Pham P."/>
            <person name="Ruth R."/>
            <person name="San Lucas F."/>
            <person name="Warren J."/>
            <person name="Zhang J."/>
            <person name="Zhao Z."/>
            <person name="Zhou C."/>
            <person name="Zhu D."/>
            <person name="Lee S."/>
            <person name="Bess C."/>
            <person name="Blankenburg K."/>
            <person name="Forbes L."/>
            <person name="Fu Q."/>
            <person name="Gubbala S."/>
            <person name="Hirani K."/>
            <person name="Jayaseelan J.C."/>
            <person name="Lara F."/>
            <person name="Munidasa M."/>
            <person name="Palculict T."/>
            <person name="Patil S."/>
            <person name="Pu L.-L."/>
            <person name="Saada N."/>
            <person name="Tang L."/>
            <person name="Weissenberger G."/>
            <person name="Zhu Y."/>
            <person name="Hemphill L."/>
            <person name="Shang Y."/>
            <person name="Youmans B."/>
            <person name="Ayvaz T."/>
            <person name="Ross M."/>
            <person name="Santibanez J."/>
            <person name="Aqrawi P."/>
            <person name="Gross S."/>
            <person name="Joshi V."/>
            <person name="Fowler G."/>
            <person name="Nazareth L."/>
            <person name="Reid J."/>
            <person name="Worley K."/>
            <person name="Petrosino J."/>
            <person name="Highlander S."/>
            <person name="Gibbs R."/>
        </authorList>
    </citation>
    <scope>NUCLEOTIDE SEQUENCE [LARGE SCALE GENOMIC DNA]</scope>
    <source>
        <strain evidence="1 2">DSM 4582</strain>
    </source>
</reference>
<dbReference type="Proteomes" id="UP000005723">
    <property type="component" value="Unassembled WGS sequence"/>
</dbReference>
<dbReference type="AlphaFoldDB" id="D4EA40"/>
<evidence type="ECO:0000313" key="2">
    <source>
        <dbReference type="Proteomes" id="UP000005723"/>
    </source>
</evidence>
<comment type="caution">
    <text evidence="1">The sequence shown here is derived from an EMBL/GenBank/DDBJ whole genome shotgun (WGS) entry which is preliminary data.</text>
</comment>
<name>D4EA40_SEROD</name>
<gene>
    <name evidence="1" type="ORF">HMPREF0758_5040</name>
</gene>
<protein>
    <submittedName>
        <fullName evidence="1">Uncharacterized protein</fullName>
    </submittedName>
</protein>
<accession>D4EA40</accession>
<sequence>MTGRIEKDGGMFVTRKTHEVSERQLHICRDLLSHRESELMAIRQAASARGGIYKCILECREVAHALRESLPAGQPGDCAYLFDKLALIDSLLNRLAALLPPQDEARHTARIVAAQDAQALYHVDNPDVAGAKP</sequence>
<proteinExistence type="predicted"/>
<evidence type="ECO:0000313" key="1">
    <source>
        <dbReference type="EMBL" id="EFE93308.1"/>
    </source>
</evidence>
<dbReference type="EMBL" id="ADBY01000080">
    <property type="protein sequence ID" value="EFE93308.1"/>
    <property type="molecule type" value="Genomic_DNA"/>
</dbReference>